<accession>A0A6A5H749</accession>
<reference evidence="1 2" key="1">
    <citation type="submission" date="2019-12" db="EMBL/GenBank/DDBJ databases">
        <title>Chromosome-level assembly of the Caenorhabditis remanei genome.</title>
        <authorList>
            <person name="Teterina A.A."/>
            <person name="Willis J.H."/>
            <person name="Phillips P.C."/>
        </authorList>
    </citation>
    <scope>NUCLEOTIDE SEQUENCE [LARGE SCALE GENOMIC DNA]</scope>
    <source>
        <strain evidence="1 2">PX506</strain>
        <tissue evidence="1">Whole organism</tissue>
    </source>
</reference>
<evidence type="ECO:0000313" key="1">
    <source>
        <dbReference type="EMBL" id="KAF1762935.1"/>
    </source>
</evidence>
<comment type="caution">
    <text evidence="1">The sequence shown here is derived from an EMBL/GenBank/DDBJ whole genome shotgun (WGS) entry which is preliminary data.</text>
</comment>
<protein>
    <submittedName>
        <fullName evidence="1">Uncharacterized protein</fullName>
    </submittedName>
</protein>
<dbReference type="CTD" id="78775123"/>
<dbReference type="AlphaFoldDB" id="A0A6A5H749"/>
<dbReference type="EMBL" id="WUAV01000003">
    <property type="protein sequence ID" value="KAF1762935.1"/>
    <property type="molecule type" value="Genomic_DNA"/>
</dbReference>
<dbReference type="Proteomes" id="UP000483820">
    <property type="component" value="Chromosome III"/>
</dbReference>
<evidence type="ECO:0000313" key="2">
    <source>
        <dbReference type="Proteomes" id="UP000483820"/>
    </source>
</evidence>
<name>A0A6A5H749_CAERE</name>
<proteinExistence type="predicted"/>
<dbReference type="RefSeq" id="XP_053587861.1">
    <property type="nucleotide sequence ID" value="XM_053728284.1"/>
</dbReference>
<gene>
    <name evidence="1" type="ORF">GCK72_011200</name>
</gene>
<organism evidence="1 2">
    <name type="scientific">Caenorhabditis remanei</name>
    <name type="common">Caenorhabditis vulgaris</name>
    <dbReference type="NCBI Taxonomy" id="31234"/>
    <lineage>
        <taxon>Eukaryota</taxon>
        <taxon>Metazoa</taxon>
        <taxon>Ecdysozoa</taxon>
        <taxon>Nematoda</taxon>
        <taxon>Chromadorea</taxon>
        <taxon>Rhabditida</taxon>
        <taxon>Rhabditina</taxon>
        <taxon>Rhabditomorpha</taxon>
        <taxon>Rhabditoidea</taxon>
        <taxon>Rhabditidae</taxon>
        <taxon>Peloderinae</taxon>
        <taxon>Caenorhabditis</taxon>
    </lineage>
</organism>
<sequence length="200" mass="23012">MLLTFWISKNGGTASSGSDVPLGTVVYISLQVYSSGYFDREYMEYYSAPETCDISDSRIVCRGSSSGDIWIDISTKLPYYYYYYYYYLSVPMSSSSFTAASSQEFEMDKSKNLKEKLERTKLENVTLQREMDMLEFVKNEILNDFMKSEEKGKTIDSKISELEATNRGAEQLIKVNGDELRRLRAALEKKTKINIENAFE</sequence>
<dbReference type="GeneID" id="78775123"/>
<dbReference type="KEGG" id="crq:GCK72_011200"/>